<dbReference type="SUPFAM" id="SSF56112">
    <property type="entry name" value="Protein kinase-like (PK-like)"/>
    <property type="match status" value="1"/>
</dbReference>
<dbReference type="InterPro" id="IPR002575">
    <property type="entry name" value="Aminoglycoside_PTrfase"/>
</dbReference>
<dbReference type="Proteomes" id="UP000199372">
    <property type="component" value="Unassembled WGS sequence"/>
</dbReference>
<keyword evidence="3" id="KW-1185">Reference proteome</keyword>
<organism evidence="2 3">
    <name type="scientific">Palleronia pelagia</name>
    <dbReference type="NCBI Taxonomy" id="387096"/>
    <lineage>
        <taxon>Bacteria</taxon>
        <taxon>Pseudomonadati</taxon>
        <taxon>Pseudomonadota</taxon>
        <taxon>Alphaproteobacteria</taxon>
        <taxon>Rhodobacterales</taxon>
        <taxon>Roseobacteraceae</taxon>
        <taxon>Palleronia</taxon>
    </lineage>
</organism>
<dbReference type="Pfam" id="PF01636">
    <property type="entry name" value="APH"/>
    <property type="match status" value="1"/>
</dbReference>
<dbReference type="Gene3D" id="3.90.1200.10">
    <property type="match status" value="1"/>
</dbReference>
<dbReference type="AlphaFoldDB" id="A0A1H8F5Z0"/>
<dbReference type="InterPro" id="IPR011009">
    <property type="entry name" value="Kinase-like_dom_sf"/>
</dbReference>
<dbReference type="EMBL" id="FOCM01000003">
    <property type="protein sequence ID" value="SEN27020.1"/>
    <property type="molecule type" value="Genomic_DNA"/>
</dbReference>
<evidence type="ECO:0000313" key="3">
    <source>
        <dbReference type="Proteomes" id="UP000199372"/>
    </source>
</evidence>
<evidence type="ECO:0000259" key="1">
    <source>
        <dbReference type="Pfam" id="PF01636"/>
    </source>
</evidence>
<sequence length="322" mass="35411">MTERVPQIDAFLRGAGWGDAVRMDLAGDASARRYLRLSRDGATVILMDAPPETCGRQDAFLRLGDHLRGLGLGAPAALAADLDAGLLLLEDLGDRLVSRLVAHDASLEKPLYAAATDALVQMQSAPPPAALPRYGPAEMARAIRLTWEHYLGQDDPPSPAWLELESALEQCLSRHDDGIPVLVHRDYHADNLLWRPDERGLARLGVLDFQDAVAGHPAYDLASLLQDARRSPAPGIEDEMIDRFTRARRLDTAEFRAAYAAQAAQRHLRILGIFARLAQDRGKPGYLAHLPRVWADLQCDLDHPALHDVRDRVLSLIPAPAR</sequence>
<reference evidence="3" key="1">
    <citation type="submission" date="2016-10" db="EMBL/GenBank/DDBJ databases">
        <authorList>
            <person name="Varghese N."/>
            <person name="Submissions S."/>
        </authorList>
    </citation>
    <scope>NUCLEOTIDE SEQUENCE [LARGE SCALE GENOMIC DNA]</scope>
    <source>
        <strain evidence="3">DSM 26893</strain>
    </source>
</reference>
<dbReference type="Gene3D" id="3.30.200.20">
    <property type="entry name" value="Phosphorylase Kinase, domain 1"/>
    <property type="match status" value="1"/>
</dbReference>
<feature type="domain" description="Aminoglycoside phosphotransferase" evidence="1">
    <location>
        <begin position="25"/>
        <end position="240"/>
    </location>
</feature>
<accession>A0A1H8F5Z0</accession>
<proteinExistence type="predicted"/>
<name>A0A1H8F5Z0_9RHOB</name>
<protein>
    <recommendedName>
        <fullName evidence="1">Aminoglycoside phosphotransferase domain-containing protein</fullName>
    </recommendedName>
</protein>
<gene>
    <name evidence="2" type="ORF">SAMN04488011_103222</name>
</gene>
<dbReference type="RefSeq" id="WP_236737001.1">
    <property type="nucleotide sequence ID" value="NZ_FOCM01000003.1"/>
</dbReference>
<evidence type="ECO:0000313" key="2">
    <source>
        <dbReference type="EMBL" id="SEN27020.1"/>
    </source>
</evidence>